<sequence length="119" mass="12504">MATQYVDLTDEGVKYDPPTLSPSVPPVVKPGDTVIFRVINIPATYTISWDNSSPLQNTGSFQVNGSSLTPYSNQEVSTTASAATYPFTVSPDLPVKSGGPPEYPEESGGSHGGLEVSPN</sequence>
<protein>
    <submittedName>
        <fullName evidence="2">Uncharacterized protein</fullName>
    </submittedName>
</protein>
<comment type="caution">
    <text evidence="2">The sequence shown here is derived from an EMBL/GenBank/DDBJ whole genome shotgun (WGS) entry which is preliminary data.</text>
</comment>
<name>A0ABU5H5K5_9BACT</name>
<gene>
    <name evidence="2" type="ORF">SYV04_16915</name>
</gene>
<dbReference type="Proteomes" id="UP001291309">
    <property type="component" value="Unassembled WGS sequence"/>
</dbReference>
<evidence type="ECO:0000313" key="3">
    <source>
        <dbReference type="Proteomes" id="UP001291309"/>
    </source>
</evidence>
<accession>A0ABU5H5K5</accession>
<proteinExistence type="predicted"/>
<keyword evidence="3" id="KW-1185">Reference proteome</keyword>
<organism evidence="2 3">
    <name type="scientific">Hyalangium rubrum</name>
    <dbReference type="NCBI Taxonomy" id="3103134"/>
    <lineage>
        <taxon>Bacteria</taxon>
        <taxon>Pseudomonadati</taxon>
        <taxon>Myxococcota</taxon>
        <taxon>Myxococcia</taxon>
        <taxon>Myxococcales</taxon>
        <taxon>Cystobacterineae</taxon>
        <taxon>Archangiaceae</taxon>
        <taxon>Hyalangium</taxon>
    </lineage>
</organism>
<dbReference type="RefSeq" id="WP_321546828.1">
    <property type="nucleotide sequence ID" value="NZ_JAXIVS010000005.1"/>
</dbReference>
<evidence type="ECO:0000256" key="1">
    <source>
        <dbReference type="SAM" id="MobiDB-lite"/>
    </source>
</evidence>
<dbReference type="EMBL" id="JAXIVS010000005">
    <property type="protein sequence ID" value="MDY7228103.1"/>
    <property type="molecule type" value="Genomic_DNA"/>
</dbReference>
<feature type="compositionally biased region" description="Polar residues" evidence="1">
    <location>
        <begin position="51"/>
        <end position="82"/>
    </location>
</feature>
<evidence type="ECO:0000313" key="2">
    <source>
        <dbReference type="EMBL" id="MDY7228103.1"/>
    </source>
</evidence>
<reference evidence="2 3" key="1">
    <citation type="submission" date="2023-12" db="EMBL/GenBank/DDBJ databases">
        <title>the genome sequence of Hyalangium sp. s54d21.</title>
        <authorList>
            <person name="Zhang X."/>
        </authorList>
    </citation>
    <scope>NUCLEOTIDE SEQUENCE [LARGE SCALE GENOMIC DNA]</scope>
    <source>
        <strain evidence="3">s54d21</strain>
    </source>
</reference>
<feature type="region of interest" description="Disordered" evidence="1">
    <location>
        <begin position="51"/>
        <end position="119"/>
    </location>
</feature>